<dbReference type="EMBL" id="JAMSHJ010000002">
    <property type="protein sequence ID" value="KAI5435441.1"/>
    <property type="molecule type" value="Genomic_DNA"/>
</dbReference>
<dbReference type="GO" id="GO:0010073">
    <property type="term" value="P:meristem maintenance"/>
    <property type="evidence" value="ECO:0007669"/>
    <property type="project" value="InterPro"/>
</dbReference>
<organism evidence="2 3">
    <name type="scientific">Pisum sativum</name>
    <name type="common">Garden pea</name>
    <name type="synonym">Lathyrus oleraceus</name>
    <dbReference type="NCBI Taxonomy" id="3888"/>
    <lineage>
        <taxon>Eukaryota</taxon>
        <taxon>Viridiplantae</taxon>
        <taxon>Streptophyta</taxon>
        <taxon>Embryophyta</taxon>
        <taxon>Tracheophyta</taxon>
        <taxon>Spermatophyta</taxon>
        <taxon>Magnoliopsida</taxon>
        <taxon>eudicotyledons</taxon>
        <taxon>Gunneridae</taxon>
        <taxon>Pentapetalae</taxon>
        <taxon>rosids</taxon>
        <taxon>fabids</taxon>
        <taxon>Fabales</taxon>
        <taxon>Fabaceae</taxon>
        <taxon>Papilionoideae</taxon>
        <taxon>50 kb inversion clade</taxon>
        <taxon>NPAAA clade</taxon>
        <taxon>Hologalegina</taxon>
        <taxon>IRL clade</taxon>
        <taxon>Fabeae</taxon>
        <taxon>Lathyrus</taxon>
    </lineage>
</organism>
<dbReference type="Gramene" id="Psat02G0203200-T2">
    <property type="protein sequence ID" value="KAI5435441.1"/>
    <property type="gene ID" value="KIW84_022032"/>
</dbReference>
<dbReference type="Pfam" id="PF10536">
    <property type="entry name" value="PMD"/>
    <property type="match status" value="1"/>
</dbReference>
<dbReference type="PANTHER" id="PTHR46033">
    <property type="entry name" value="PROTEIN MAIN-LIKE 2"/>
    <property type="match status" value="1"/>
</dbReference>
<keyword evidence="3" id="KW-1185">Reference proteome</keyword>
<dbReference type="Proteomes" id="UP001058974">
    <property type="component" value="Chromosome 2"/>
</dbReference>
<dbReference type="InterPro" id="IPR044824">
    <property type="entry name" value="MAIN-like"/>
</dbReference>
<evidence type="ECO:0000259" key="1">
    <source>
        <dbReference type="Pfam" id="PF10536"/>
    </source>
</evidence>
<proteinExistence type="predicted"/>
<evidence type="ECO:0000313" key="3">
    <source>
        <dbReference type="Proteomes" id="UP001058974"/>
    </source>
</evidence>
<feature type="domain" description="Aminotransferase-like plant mobile" evidence="1">
    <location>
        <begin position="228"/>
        <end position="388"/>
    </location>
</feature>
<name>A0A9D5BA76_PEA</name>
<sequence>MWRTNTQLRECRLCFVSPFTSPTYTGLRPRARLLHLRAPSSSAAIHDVFRVSSSSNSDNTLRRNRVPRPISPSNRIDIHRSSSCARERKINAVKVWKLCVFFLRFKSLEKLASLRTTMHFGYSCWISAFHLPAFHLECPLVRRRGADGRIPVRTLDRGASSSAAAAEPTGYPGGPYDTSLLVKYEHHVARHIWFGEERGPKKELKVAGHGLKLNSRVPLALPPQMESWLGGYPTLLQCWIHEYFPTVGKRGENWNPAGNCGLPRAMRWSYRQGVLKVDDLRPILDELTPTDVIWRPFEDHRAWRVFDEICLYRGCLKWGETVVPYLPDRCLRQFGYRQYVPSPPLDCMMATDIDVDWISYHQSVVDVIGSSSVATTPSEVVDGYLEWYYRVSHPRLVPPHRDAPREVPVPVYDAGPSDPDWARVSTLIRRYLRQVNAEEEDPQFSDLFEALHISRSH</sequence>
<evidence type="ECO:0000313" key="2">
    <source>
        <dbReference type="EMBL" id="KAI5435441.1"/>
    </source>
</evidence>
<protein>
    <recommendedName>
        <fullName evidence="1">Aminotransferase-like plant mobile domain-containing protein</fullName>
    </recommendedName>
</protein>
<dbReference type="PANTHER" id="PTHR46033:SF1">
    <property type="entry name" value="PROTEIN MAIN-LIKE 2"/>
    <property type="match status" value="1"/>
</dbReference>
<gene>
    <name evidence="2" type="ORF">KIW84_022032</name>
</gene>
<reference evidence="2 3" key="1">
    <citation type="journal article" date="2022" name="Nat. Genet.">
        <title>Improved pea reference genome and pan-genome highlight genomic features and evolutionary characteristics.</title>
        <authorList>
            <person name="Yang T."/>
            <person name="Liu R."/>
            <person name="Luo Y."/>
            <person name="Hu S."/>
            <person name="Wang D."/>
            <person name="Wang C."/>
            <person name="Pandey M.K."/>
            <person name="Ge S."/>
            <person name="Xu Q."/>
            <person name="Li N."/>
            <person name="Li G."/>
            <person name="Huang Y."/>
            <person name="Saxena R.K."/>
            <person name="Ji Y."/>
            <person name="Li M."/>
            <person name="Yan X."/>
            <person name="He Y."/>
            <person name="Liu Y."/>
            <person name="Wang X."/>
            <person name="Xiang C."/>
            <person name="Varshney R.K."/>
            <person name="Ding H."/>
            <person name="Gao S."/>
            <person name="Zong X."/>
        </authorList>
    </citation>
    <scope>NUCLEOTIDE SEQUENCE [LARGE SCALE GENOMIC DNA]</scope>
    <source>
        <strain evidence="2 3">cv. Zhongwan 6</strain>
    </source>
</reference>
<accession>A0A9D5BA76</accession>
<dbReference type="AlphaFoldDB" id="A0A9D5BA76"/>
<dbReference type="InterPro" id="IPR019557">
    <property type="entry name" value="AminoTfrase-like_pln_mobile"/>
</dbReference>
<comment type="caution">
    <text evidence="2">The sequence shown here is derived from an EMBL/GenBank/DDBJ whole genome shotgun (WGS) entry which is preliminary data.</text>
</comment>